<gene>
    <name evidence="1" type="ORF">DSCW_15250</name>
</gene>
<organism evidence="1 2">
    <name type="scientific">Desulfosarcina widdelii</name>
    <dbReference type="NCBI Taxonomy" id="947919"/>
    <lineage>
        <taxon>Bacteria</taxon>
        <taxon>Pseudomonadati</taxon>
        <taxon>Thermodesulfobacteriota</taxon>
        <taxon>Desulfobacteria</taxon>
        <taxon>Desulfobacterales</taxon>
        <taxon>Desulfosarcinaceae</taxon>
        <taxon>Desulfosarcina</taxon>
    </lineage>
</organism>
<dbReference type="Gene3D" id="3.40.50.300">
    <property type="entry name" value="P-loop containing nucleotide triphosphate hydrolases"/>
    <property type="match status" value="1"/>
</dbReference>
<dbReference type="PANTHER" id="PTHR43883:SF1">
    <property type="entry name" value="GLUCONOKINASE"/>
    <property type="match status" value="1"/>
</dbReference>
<dbReference type="Proteomes" id="UP000427769">
    <property type="component" value="Chromosome"/>
</dbReference>
<evidence type="ECO:0000313" key="2">
    <source>
        <dbReference type="Proteomes" id="UP000427769"/>
    </source>
</evidence>
<keyword evidence="2" id="KW-1185">Reference proteome</keyword>
<dbReference type="PANTHER" id="PTHR43883">
    <property type="entry name" value="SLR0207 PROTEIN"/>
    <property type="match status" value="1"/>
</dbReference>
<sequence>MTAHHQTAILEAMMQSGFYPHPAPSIQRQETHISTVFLTGRWVYKIKKPVDLGFLDFSTLEKRRQYCRQEVALNRRLSEGVYIGVVPITRHNGCYALNGPGETVEVAVKMHQLNESDVMADHLRRGALTGRHIEMLVDRLVDFYAHTAADCEMDPTQAPAWEMNLQEVDRFAGAWIDRRSFDFVRAATQSFVRTRGSLFRRRRESRKIKDGHGDLRTDHIYFSANGIQVIDCIEFSPHLRCLDVVSDLAFLSMDLEFLGFPDQARNLIRLYVSQADDLEALPLLDFYRCYRAMVRCKVSCYCIEKGGLTDTTRKALVQTAGRYLALARSYTEAFSQPTLWMVGGLPASGKSTVAKALARAHDICVIRSDAVRKAHFADGPERSGTTAFEQGIYKAGATEATYNRMAAMAAENLKKGCSVILDATFSRQVHRDQALRVAQYHHAMPIFVECHAADALLSERLKRRDTEPSLSDARLVHLKAFKKRFEPVDTIGGVGAHIRVDTARPVRECLHRILLSNALTSSRRRKTEATPAMCDRRIPSVLRTGALSQPTQRRLICSTASWRRPISLPHPTHR</sequence>
<dbReference type="KEGG" id="dwd:DSCW_15250"/>
<dbReference type="EMBL" id="AP021875">
    <property type="protein sequence ID" value="BBO74108.1"/>
    <property type="molecule type" value="Genomic_DNA"/>
</dbReference>
<proteinExistence type="predicted"/>
<dbReference type="InterPro" id="IPR011009">
    <property type="entry name" value="Kinase-like_dom_sf"/>
</dbReference>
<dbReference type="Pfam" id="PF13671">
    <property type="entry name" value="AAA_33"/>
    <property type="match status" value="1"/>
</dbReference>
<dbReference type="InterPro" id="IPR027417">
    <property type="entry name" value="P-loop_NTPase"/>
</dbReference>
<name>A0A5K7YZQ3_9BACT</name>
<evidence type="ECO:0000313" key="1">
    <source>
        <dbReference type="EMBL" id="BBO74108.1"/>
    </source>
</evidence>
<dbReference type="InterPro" id="IPR052732">
    <property type="entry name" value="Cell-binding_unc_protein"/>
</dbReference>
<keyword evidence="1" id="KW-0808">Transferase</keyword>
<protein>
    <submittedName>
        <fullName evidence="1">Aminoglycoside phosphotransferase</fullName>
    </submittedName>
</protein>
<accession>A0A5K7YZQ3</accession>
<dbReference type="SUPFAM" id="SSF56112">
    <property type="entry name" value="Protein kinase-like (PK-like)"/>
    <property type="match status" value="1"/>
</dbReference>
<dbReference type="RefSeq" id="WP_155303161.1">
    <property type="nucleotide sequence ID" value="NZ_AP021875.1"/>
</dbReference>
<dbReference type="OrthoDB" id="9810277at2"/>
<dbReference type="AlphaFoldDB" id="A0A5K7YZQ3"/>
<reference evidence="1 2" key="1">
    <citation type="submission" date="2019-11" db="EMBL/GenBank/DDBJ databases">
        <title>Comparative genomics of hydrocarbon-degrading Desulfosarcina strains.</title>
        <authorList>
            <person name="Watanabe M."/>
            <person name="Kojima H."/>
            <person name="Fukui M."/>
        </authorList>
    </citation>
    <scope>NUCLEOTIDE SEQUENCE [LARGE SCALE GENOMIC DNA]</scope>
    <source>
        <strain evidence="1 2">PP31</strain>
    </source>
</reference>
<dbReference type="GO" id="GO:0016740">
    <property type="term" value="F:transferase activity"/>
    <property type="evidence" value="ECO:0007669"/>
    <property type="project" value="UniProtKB-KW"/>
</dbReference>
<dbReference type="SUPFAM" id="SSF52540">
    <property type="entry name" value="P-loop containing nucleoside triphosphate hydrolases"/>
    <property type="match status" value="1"/>
</dbReference>